<dbReference type="Proteomes" id="UP000250123">
    <property type="component" value="Chromosome SHEWBE"/>
</dbReference>
<organism evidence="1 2">
    <name type="scientific">Shewanella benthica</name>
    <dbReference type="NCBI Taxonomy" id="43661"/>
    <lineage>
        <taxon>Bacteria</taxon>
        <taxon>Pseudomonadati</taxon>
        <taxon>Pseudomonadota</taxon>
        <taxon>Gammaproteobacteria</taxon>
        <taxon>Alteromonadales</taxon>
        <taxon>Shewanellaceae</taxon>
        <taxon>Shewanella</taxon>
    </lineage>
</organism>
<dbReference type="AlphaFoldDB" id="A0A330M224"/>
<protein>
    <submittedName>
        <fullName evidence="1">Uncharacterized protein</fullName>
    </submittedName>
</protein>
<dbReference type="EMBL" id="LS483452">
    <property type="protein sequence ID" value="SQH76719.1"/>
    <property type="molecule type" value="Genomic_DNA"/>
</dbReference>
<gene>
    <name evidence="1" type="ORF">SHEWBE_2756</name>
</gene>
<dbReference type="KEGG" id="sbk:SHEWBE_2756"/>
<evidence type="ECO:0000313" key="2">
    <source>
        <dbReference type="Proteomes" id="UP000250123"/>
    </source>
</evidence>
<accession>A0A330M224</accession>
<proteinExistence type="predicted"/>
<name>A0A330M224_9GAMM</name>
<reference evidence="2" key="1">
    <citation type="submission" date="2018-06" db="EMBL/GenBank/DDBJ databases">
        <authorList>
            <person name="Cea G.-C."/>
            <person name="William W."/>
        </authorList>
    </citation>
    <scope>NUCLEOTIDE SEQUENCE [LARGE SCALE GENOMIC DNA]</scope>
    <source>
        <strain evidence="2">DB21MT-2</strain>
    </source>
</reference>
<evidence type="ECO:0000313" key="1">
    <source>
        <dbReference type="EMBL" id="SQH76719.1"/>
    </source>
</evidence>
<sequence>MAGIYCLEATDKSWIPEQVRDDSKSNQSGMTEMYRLSGMLIGRNPLLRSYRQELDPGTGPG</sequence>